<protein>
    <submittedName>
        <fullName evidence="1">Uncharacterized protein</fullName>
    </submittedName>
</protein>
<reference evidence="1 2" key="1">
    <citation type="journal article" date="2021" name="Appl. Environ. Microbiol.">
        <title>Genetic linkage and physical mapping for an oyster mushroom Pleurotus cornucopiae and QTL analysis for the trait cap color.</title>
        <authorList>
            <person name="Zhang Y."/>
            <person name="Gao W."/>
            <person name="Sonnenberg A."/>
            <person name="Chen Q."/>
            <person name="Zhang J."/>
            <person name="Huang C."/>
        </authorList>
    </citation>
    <scope>NUCLEOTIDE SEQUENCE [LARGE SCALE GENOMIC DNA]</scope>
    <source>
        <strain evidence="1">CCMSSC00406</strain>
    </source>
</reference>
<accession>A0ACB7IY43</accession>
<dbReference type="EMBL" id="WQMT02000005">
    <property type="protein sequence ID" value="KAG9223157.1"/>
    <property type="molecule type" value="Genomic_DNA"/>
</dbReference>
<proteinExistence type="predicted"/>
<dbReference type="Proteomes" id="UP000824881">
    <property type="component" value="Unassembled WGS sequence"/>
</dbReference>
<evidence type="ECO:0000313" key="1">
    <source>
        <dbReference type="EMBL" id="KAG9223157.1"/>
    </source>
</evidence>
<organism evidence="1 2">
    <name type="scientific">Pleurotus cornucopiae</name>
    <name type="common">Cornucopia mushroom</name>
    <dbReference type="NCBI Taxonomy" id="5321"/>
    <lineage>
        <taxon>Eukaryota</taxon>
        <taxon>Fungi</taxon>
        <taxon>Dikarya</taxon>
        <taxon>Basidiomycota</taxon>
        <taxon>Agaricomycotina</taxon>
        <taxon>Agaricomycetes</taxon>
        <taxon>Agaricomycetidae</taxon>
        <taxon>Agaricales</taxon>
        <taxon>Pleurotineae</taxon>
        <taxon>Pleurotaceae</taxon>
        <taxon>Pleurotus</taxon>
    </lineage>
</organism>
<comment type="caution">
    <text evidence="1">The sequence shown here is derived from an EMBL/GenBank/DDBJ whole genome shotgun (WGS) entry which is preliminary data.</text>
</comment>
<evidence type="ECO:0000313" key="2">
    <source>
        <dbReference type="Proteomes" id="UP000824881"/>
    </source>
</evidence>
<name>A0ACB7IY43_PLECO</name>
<keyword evidence="2" id="KW-1185">Reference proteome</keyword>
<sequence>MFAIIPPSYCILFGIFCLIAYPLLRHVCHVFATRLALRHVPGPTSPSAIWGVEWLLYHDSPGVHYVDWHARYGKIVKLIGAFGHPVLSITDRRAISFILGEAAYNFPKPHGVRAWFKALVGEGILWIEGKDHHEIHRRHIAPALSQQSVRNFLPVFYETSAIVASCWSKTLDQTTFDYAEIEVTHWAGRFALDTIGRAAFSFDFKALSDGPNGLAEALDGLTNNENRLSSFYMRALFWVFPSILKIGKKGNMIRQTKRELGEISSQLLADTRAADDPASNTLLAMMLRSPTGPDMTEEYVVAQMRTIISAAYETVSAVIAWVLYELAVHPDVQQQLRDEVSFPGDPSYEQLMNKFPLLDAILLETLRLHPAILENHHVAAETISVSLSEPLPGADVPQLVIPKGTIISIPVNVLHTDKHIWGPDANMFRPERWSEPSQEKTSLRRELLAFSEGPRSCIGKTFAMVEIKALIITLTRQFSFASPYDIEAFQSFVIRPRIKGHGSSSLPLLHRMVPNVTRNLTIELMFPSCSGCGARVTPPITLVIPFTTVPQLDHIQKPHLNHYGHTMLFGGKKGDLCPSVRLNIRKAWIHDGGAIVRTHEEFYEADFFICSALDDPWVQKLMRQSKVVSLLSYCFVIALEDEKYEVLHAEWVLQSVDADLLVGVAPYVLDDFFCERNMRRQATHYPNPERDIPPEVTTVELEAVEESRHSRKRGHDIADLSAIDIIMHPLKRPRIQVDEPIVKLAQDPKMDDNAASLHKADTTENVMTRPRKPLPVLNCHDQYLIYDRDVDSRNTMAKKGVNEKTMKAVQGVKTVTTNHTPGGSEQSQSTTHVNLKLPLSLKKPEPSRAHKLDRTFKDSQKSSIQTDNDASNVRSTRPSTNMTTSTVSSRTTANDEQAPAFSINSKLLENNPLPFITFKRKSKFPVLRFIPHPCACCDRSQTPPGSQEETARKSTKDDSPPSTFRHKLQEEIENQPKGTPRFSVKALCRSYPRVDSAIFRPGTEHEGKKFRVK</sequence>
<gene>
    <name evidence="1" type="ORF">CCMSSC00406_0000154</name>
</gene>